<dbReference type="InterPro" id="IPR003594">
    <property type="entry name" value="HATPase_dom"/>
</dbReference>
<dbReference type="SMART" id="SM00448">
    <property type="entry name" value="REC"/>
    <property type="match status" value="3"/>
</dbReference>
<feature type="domain" description="Response regulatory" evidence="11">
    <location>
        <begin position="1457"/>
        <end position="1571"/>
    </location>
</feature>
<dbReference type="PROSITE" id="PS50113">
    <property type="entry name" value="PAC"/>
    <property type="match status" value="2"/>
</dbReference>
<dbReference type="InterPro" id="IPR003018">
    <property type="entry name" value="GAF"/>
</dbReference>
<dbReference type="Pfam" id="PF02518">
    <property type="entry name" value="HATPase_c"/>
    <property type="match status" value="1"/>
</dbReference>
<dbReference type="InterPro" id="IPR005467">
    <property type="entry name" value="His_kinase_dom"/>
</dbReference>
<evidence type="ECO:0000259" key="14">
    <source>
        <dbReference type="PROSITE" id="PS50885"/>
    </source>
</evidence>
<feature type="modified residue" description="4-aspartylphosphate" evidence="7">
    <location>
        <position position="1506"/>
    </location>
</feature>
<evidence type="ECO:0000256" key="4">
    <source>
        <dbReference type="ARBA" id="ARBA00022553"/>
    </source>
</evidence>
<feature type="domain" description="Response regulatory" evidence="11">
    <location>
        <begin position="1580"/>
        <end position="1696"/>
    </location>
</feature>
<dbReference type="CDD" id="cd17546">
    <property type="entry name" value="REC_hyHK_CKI1_RcsC-like"/>
    <property type="match status" value="1"/>
</dbReference>
<evidence type="ECO:0000256" key="5">
    <source>
        <dbReference type="ARBA" id="ARBA00022679"/>
    </source>
</evidence>
<dbReference type="PANTHER" id="PTHR43047">
    <property type="entry name" value="TWO-COMPONENT HISTIDINE PROTEIN KINASE"/>
    <property type="match status" value="1"/>
</dbReference>
<dbReference type="SMART" id="SM00091">
    <property type="entry name" value="PAS"/>
    <property type="match status" value="3"/>
</dbReference>
<evidence type="ECO:0000256" key="1">
    <source>
        <dbReference type="ARBA" id="ARBA00000085"/>
    </source>
</evidence>
<dbReference type="RefSeq" id="WP_144046813.1">
    <property type="nucleotide sequence ID" value="NZ_CP041614.1"/>
</dbReference>
<feature type="modified residue" description="4-aspartylphosphate" evidence="7">
    <location>
        <position position="1776"/>
    </location>
</feature>
<dbReference type="SUPFAM" id="SSF55781">
    <property type="entry name" value="GAF domain-like"/>
    <property type="match status" value="1"/>
</dbReference>
<dbReference type="EMBL" id="CP041614">
    <property type="protein sequence ID" value="QDO84454.1"/>
    <property type="molecule type" value="Genomic_DNA"/>
</dbReference>
<keyword evidence="9" id="KW-0812">Transmembrane</keyword>
<dbReference type="Pfam" id="PF00072">
    <property type="entry name" value="Response_reg"/>
    <property type="match status" value="3"/>
</dbReference>
<dbReference type="CDD" id="cd00130">
    <property type="entry name" value="PAS"/>
    <property type="match status" value="3"/>
</dbReference>
<protein>
    <recommendedName>
        <fullName evidence="3">histidine kinase</fullName>
        <ecNumber evidence="3">2.7.13.3</ecNumber>
    </recommendedName>
</protein>
<dbReference type="InterPro" id="IPR001789">
    <property type="entry name" value="Sig_transdc_resp-reg_receiver"/>
</dbReference>
<dbReference type="InterPro" id="IPR000014">
    <property type="entry name" value="PAS"/>
</dbReference>
<evidence type="ECO:0000256" key="8">
    <source>
        <dbReference type="SAM" id="Coils"/>
    </source>
</evidence>
<evidence type="ECO:0000259" key="13">
    <source>
        <dbReference type="PROSITE" id="PS50113"/>
    </source>
</evidence>
<keyword evidence="9" id="KW-1133">Transmembrane helix</keyword>
<dbReference type="Gene3D" id="3.30.565.10">
    <property type="entry name" value="Histidine kinase-like ATPase, C-terminal domain"/>
    <property type="match status" value="1"/>
</dbReference>
<keyword evidence="8" id="KW-0175">Coiled coil</keyword>
<dbReference type="InterPro" id="IPR011006">
    <property type="entry name" value="CheY-like_superfamily"/>
</dbReference>
<feature type="domain" description="PAC" evidence="13">
    <location>
        <begin position="710"/>
        <end position="760"/>
    </location>
</feature>
<comment type="catalytic activity">
    <reaction evidence="1">
        <text>ATP + protein L-histidine = ADP + protein N-phospho-L-histidine.</text>
        <dbReference type="EC" id="2.7.13.3"/>
    </reaction>
</comment>
<dbReference type="Pfam" id="PF00989">
    <property type="entry name" value="PAS"/>
    <property type="match status" value="2"/>
</dbReference>
<dbReference type="SMART" id="SM00388">
    <property type="entry name" value="HisKA"/>
    <property type="match status" value="1"/>
</dbReference>
<dbReference type="SUPFAM" id="SSF52172">
    <property type="entry name" value="CheY-like"/>
    <property type="match status" value="3"/>
</dbReference>
<keyword evidence="4 7" id="KW-0597">Phosphoprotein</keyword>
<feature type="domain" description="Histidine kinase" evidence="10">
    <location>
        <begin position="1155"/>
        <end position="1387"/>
    </location>
</feature>
<dbReference type="InterPro" id="IPR000700">
    <property type="entry name" value="PAS-assoc_C"/>
</dbReference>
<dbReference type="SUPFAM" id="SSF55874">
    <property type="entry name" value="ATPase domain of HSP90 chaperone/DNA topoisomerase II/histidine kinase"/>
    <property type="match status" value="1"/>
</dbReference>
<evidence type="ECO:0000313" key="16">
    <source>
        <dbReference type="Proteomes" id="UP000315947"/>
    </source>
</evidence>
<dbReference type="SUPFAM" id="SSF47384">
    <property type="entry name" value="Homodimeric domain of signal transducing histidine kinase"/>
    <property type="match status" value="1"/>
</dbReference>
<dbReference type="PANTHER" id="PTHR43047:SF63">
    <property type="entry name" value="HISTIDINE KINASE"/>
    <property type="match status" value="1"/>
</dbReference>
<dbReference type="InterPro" id="IPR001610">
    <property type="entry name" value="PAC"/>
</dbReference>
<dbReference type="SMART" id="SM00387">
    <property type="entry name" value="HATPase_c"/>
    <property type="match status" value="1"/>
</dbReference>
<dbReference type="InterPro" id="IPR036097">
    <property type="entry name" value="HisK_dim/P_sf"/>
</dbReference>
<dbReference type="Pfam" id="PF13185">
    <property type="entry name" value="GAF_2"/>
    <property type="match status" value="1"/>
</dbReference>
<feature type="transmembrane region" description="Helical" evidence="9">
    <location>
        <begin position="12"/>
        <end position="33"/>
    </location>
</feature>
<dbReference type="SUPFAM" id="SSF55785">
    <property type="entry name" value="PYP-like sensor domain (PAS domain)"/>
    <property type="match status" value="3"/>
</dbReference>
<dbReference type="SMART" id="SM00065">
    <property type="entry name" value="GAF"/>
    <property type="match status" value="1"/>
</dbReference>
<dbReference type="PROSITE" id="PS50112">
    <property type="entry name" value="PAS"/>
    <property type="match status" value="3"/>
</dbReference>
<evidence type="ECO:0000313" key="15">
    <source>
        <dbReference type="EMBL" id="QDO84454.1"/>
    </source>
</evidence>
<dbReference type="InterPro" id="IPR029016">
    <property type="entry name" value="GAF-like_dom_sf"/>
</dbReference>
<feature type="domain" description="PAS" evidence="12">
    <location>
        <begin position="512"/>
        <end position="558"/>
    </location>
</feature>
<dbReference type="CDD" id="cd00082">
    <property type="entry name" value="HisKA"/>
    <property type="match status" value="1"/>
</dbReference>
<dbReference type="PROSITE" id="PS50885">
    <property type="entry name" value="HAMP"/>
    <property type="match status" value="1"/>
</dbReference>
<evidence type="ECO:0000259" key="12">
    <source>
        <dbReference type="PROSITE" id="PS50112"/>
    </source>
</evidence>
<keyword evidence="16" id="KW-1185">Reference proteome</keyword>
<evidence type="ECO:0000256" key="6">
    <source>
        <dbReference type="ARBA" id="ARBA00022777"/>
    </source>
</evidence>
<evidence type="ECO:0000259" key="11">
    <source>
        <dbReference type="PROSITE" id="PS50110"/>
    </source>
</evidence>
<dbReference type="Gene3D" id="1.10.287.130">
    <property type="match status" value="1"/>
</dbReference>
<feature type="domain" description="PAS" evidence="12">
    <location>
        <begin position="761"/>
        <end position="831"/>
    </location>
</feature>
<dbReference type="InterPro" id="IPR007891">
    <property type="entry name" value="CHASE3"/>
</dbReference>
<dbReference type="Pfam" id="PF00512">
    <property type="entry name" value="HisKA"/>
    <property type="match status" value="1"/>
</dbReference>
<evidence type="ECO:0000256" key="9">
    <source>
        <dbReference type="SAM" id="Phobius"/>
    </source>
</evidence>
<keyword evidence="6" id="KW-0418">Kinase</keyword>
<evidence type="ECO:0000256" key="3">
    <source>
        <dbReference type="ARBA" id="ARBA00012438"/>
    </source>
</evidence>
<feature type="domain" description="Response regulatory" evidence="11">
    <location>
        <begin position="1726"/>
        <end position="1843"/>
    </location>
</feature>
<dbReference type="InterPro" id="IPR035965">
    <property type="entry name" value="PAS-like_dom_sf"/>
</dbReference>
<dbReference type="CDD" id="cd19410">
    <property type="entry name" value="HK9-like_sensor"/>
    <property type="match status" value="2"/>
</dbReference>
<dbReference type="InterPro" id="IPR013767">
    <property type="entry name" value="PAS_fold"/>
</dbReference>
<dbReference type="Gene3D" id="3.30.450.40">
    <property type="match status" value="1"/>
</dbReference>
<keyword evidence="5" id="KW-0808">Transferase</keyword>
<dbReference type="InterPro" id="IPR003661">
    <property type="entry name" value="HisK_dim/P_dom"/>
</dbReference>
<reference evidence="15 16" key="1">
    <citation type="submission" date="2019-07" db="EMBL/GenBank/DDBJ databases">
        <title>Shewanella sp. YLB-06 whole genomic sequence.</title>
        <authorList>
            <person name="Yu L."/>
        </authorList>
    </citation>
    <scope>NUCLEOTIDE SEQUENCE [LARGE SCALE GENOMIC DNA]</scope>
    <source>
        <strain evidence="15 16">YLB-06</strain>
    </source>
</reference>
<dbReference type="NCBIfam" id="TIGR00229">
    <property type="entry name" value="sensory_box"/>
    <property type="match status" value="3"/>
</dbReference>
<gene>
    <name evidence="15" type="ORF">FM037_16150</name>
</gene>
<comment type="subcellular location">
    <subcellularLocation>
        <location evidence="2">Membrane</location>
    </subcellularLocation>
</comment>
<proteinExistence type="predicted"/>
<feature type="domain" description="PAC" evidence="13">
    <location>
        <begin position="838"/>
        <end position="888"/>
    </location>
</feature>
<dbReference type="Pfam" id="PF05227">
    <property type="entry name" value="CHASE3"/>
    <property type="match status" value="2"/>
</dbReference>
<dbReference type="SMART" id="SM00086">
    <property type="entry name" value="PAC"/>
    <property type="match status" value="3"/>
</dbReference>
<evidence type="ECO:0000256" key="7">
    <source>
        <dbReference type="PROSITE-ProRule" id="PRU00169"/>
    </source>
</evidence>
<dbReference type="Gene3D" id="3.40.50.2300">
    <property type="match status" value="3"/>
</dbReference>
<dbReference type="PRINTS" id="PR00344">
    <property type="entry name" value="BCTRLSENSOR"/>
</dbReference>
<feature type="domain" description="HAMP" evidence="14">
    <location>
        <begin position="450"/>
        <end position="500"/>
    </location>
</feature>
<dbReference type="Pfam" id="PF13426">
    <property type="entry name" value="PAS_9"/>
    <property type="match status" value="1"/>
</dbReference>
<evidence type="ECO:0000259" key="10">
    <source>
        <dbReference type="PROSITE" id="PS50109"/>
    </source>
</evidence>
<dbReference type="PROSITE" id="PS50109">
    <property type="entry name" value="HIS_KIN"/>
    <property type="match status" value="1"/>
</dbReference>
<dbReference type="InterPro" id="IPR036890">
    <property type="entry name" value="HATPase_C_sf"/>
</dbReference>
<dbReference type="Gene3D" id="3.30.450.20">
    <property type="entry name" value="PAS domain"/>
    <property type="match status" value="3"/>
</dbReference>
<feature type="modified residue" description="4-aspartylphosphate" evidence="7">
    <location>
        <position position="1629"/>
    </location>
</feature>
<dbReference type="Proteomes" id="UP000315947">
    <property type="component" value="Chromosome"/>
</dbReference>
<dbReference type="CDD" id="cd16922">
    <property type="entry name" value="HATPase_EvgS-ArcB-TorS-like"/>
    <property type="match status" value="1"/>
</dbReference>
<dbReference type="InterPro" id="IPR004358">
    <property type="entry name" value="Sig_transdc_His_kin-like_C"/>
</dbReference>
<dbReference type="PROSITE" id="PS50110">
    <property type="entry name" value="RESPONSE_REGULATORY"/>
    <property type="match status" value="3"/>
</dbReference>
<feature type="coiled-coil region" evidence="8">
    <location>
        <begin position="1062"/>
        <end position="1117"/>
    </location>
</feature>
<keyword evidence="9" id="KW-0472">Membrane</keyword>
<evidence type="ECO:0000256" key="2">
    <source>
        <dbReference type="ARBA" id="ARBA00004370"/>
    </source>
</evidence>
<feature type="domain" description="PAS" evidence="12">
    <location>
        <begin position="633"/>
        <end position="703"/>
    </location>
</feature>
<name>A0ABX5WZC3_9GAMM</name>
<dbReference type="EC" id="2.7.13.3" evidence="3"/>
<sequence length="1846" mass="205448">MLINLKFRTQLLISYAVILSFMLVIAMVVFFSVKSLEDDLNWVNHTHVVLNKAAKIEAIAIDMETGMRGYLLAGKSEFLAPYEKGDKIFYEQLDSLMSDVGDNPEQVSQLKEISAIIDEWHSEVTKPVIALRAEIGDGKSMNDMADVIKEARGKQFFDKFRVQISTFIEREKELLEKSHRKLESSTNAADLKQLEKLEVHSYRAITKAQVVLASAVDMETGMRGFLLSGQEHFLDPYKEGSVRFHQLIKELSVFIASNPQQVSLLVESKNIIDNWIGEVVEPLIELRREIGDAKTMDDMAELVGEAKGKVYFDKFRVQIQKFKDKELTLLALRKESLADTESLVTNITIYGTLLAIFVGLGVAFRLTKHIVNQLGGEPAYIAEIARNVSNGDLSAKLEGGDNAQGIFAEMMRMVVTLKDKTNLAQKIAVGELDQVAKLASDKDMLGIALQEMLNNLNSVADQADAIAGGDFTKEVAIKSDKDRLGTALHEMKSQIKERNTSLSRSLNLNQGIVNTAIDGIISIKDDGSIISVNSATERMFKYSAESLIGKNIKMLMPDPFHSEHDAYLSRYKSTGVKTIIGQGREVVALCSDGSTFPIFLSVGEVKQGEEVMYTGFIRDISAQKKFEMEILKSESLNKGLINTSLDAIISISPEGIILSCNQATEIMFQYLSKELVGKKINILMPSPYTEEHDTYLSNYLSTGVKKVIGKGRELVGLRRDGNQFPIFLSVGEVQLETGVVFTGFIRDISEQKKFERDMIKSETLNRGMVNTCLDAILSISSKGVIIACNSAAETQFQYSADELMGKKINTLMPSPFTEEHDGYLHNYLTTGVKKVIGKGREVIGLKKDGSTFPMYLTVGEVKQGDEIVFTGFVRDITQAKQYEQDLKKTNEDLLKQNELKNRVSIINELTQGASELNTMADNIISALAEMMQAGHGVLYTYGGEDDGLSLSGSYAFKKRKVILPNIPIGEGLVGQCGKEKKTILLTQVPGDYIQINSGLGESTPMNVLVVPVLFEDDLMGVIELATFQTFSDEQIEVIELICSNLGIVINNLRSQERTQTLLLETQMQAEELQAQQEELKSSNESLLEQTQLLKTSEEELRQQSEELKVSNEELVEKQVFLKRQKDEIEVAKVDLTIKANELALASKYKSEFLANMSHELRTPLNSLLLLAKGLADNKSQHLDEVEVEDAKIIFDGGNNLLCLINDIMDLSKVEAGKLTIHIEEVNLSVLSRNLKQVFDPIARSRNLKFIINLDEKLPQSITSDGQRVEQVLRNLLSNALKFTETGTVSLNIGYAKADTQFSHSSLDANKALSIAVVDTGIGIPSDKLQAIFEAFQQQDGSTSRKYGGTGLGLTIARELTRLLGGEIQLESSPNQGSTFTLYLPSKFDLGGIDPKSQGHNEAILSEVKYSTVTDESGSQSKVTYSSAGDPAKHDPVMRLHPEFIPDDRNNLHEGDRSLLIIDDDKIFAKILRDHARESGYKCLVAGDGRTGIYLAQEYQPDGIILDIMLPDIDGHKVLEQLKFSLKTRHIPVEIISAHSDDKNAALVQGAIGLQTKPVSQEQLLTVFDEIKTFSATELRHVLVVEDDIANQTSIIRLLENSDIDIKCVDNGSQGVEEIMSGKYDCVILDLGLPDFSGFEVLKRIDASDLARVPPVIIYTGKEITDEEQDELNRYSSTIVIKGVGSAERLLDDISLFLHDIESRFCDSSRKTIHMLHDEDSMLKGRKVLLVDDDMRNTYALSKKLIEIGFDVEMAHNGREAVEQLEQNKNFELVLMDTMMPEMDGYEATRKIREMSDYKQIPIIALTAKTMAEDREKSLQAGASEYLTKPIDLEKLLSIMRIWLFKH</sequence>
<organism evidence="15 16">
    <name type="scientific">Shewanella psychropiezotolerans</name>
    <dbReference type="NCBI Taxonomy" id="2593655"/>
    <lineage>
        <taxon>Bacteria</taxon>
        <taxon>Pseudomonadati</taxon>
        <taxon>Pseudomonadota</taxon>
        <taxon>Gammaproteobacteria</taxon>
        <taxon>Alteromonadales</taxon>
        <taxon>Shewanellaceae</taxon>
        <taxon>Shewanella</taxon>
    </lineage>
</organism>
<dbReference type="InterPro" id="IPR003660">
    <property type="entry name" value="HAMP_dom"/>
</dbReference>
<accession>A0ABX5WZC3</accession>